<keyword evidence="2" id="KW-1185">Reference proteome</keyword>
<gene>
    <name evidence="1" type="ORF">Acr_29g0004850</name>
</gene>
<dbReference type="EMBL" id="BJWL01000029">
    <property type="protein sequence ID" value="GFZ21323.1"/>
    <property type="molecule type" value="Genomic_DNA"/>
</dbReference>
<organism evidence="1 2">
    <name type="scientific">Actinidia rufa</name>
    <dbReference type="NCBI Taxonomy" id="165716"/>
    <lineage>
        <taxon>Eukaryota</taxon>
        <taxon>Viridiplantae</taxon>
        <taxon>Streptophyta</taxon>
        <taxon>Embryophyta</taxon>
        <taxon>Tracheophyta</taxon>
        <taxon>Spermatophyta</taxon>
        <taxon>Magnoliopsida</taxon>
        <taxon>eudicotyledons</taxon>
        <taxon>Gunneridae</taxon>
        <taxon>Pentapetalae</taxon>
        <taxon>asterids</taxon>
        <taxon>Ericales</taxon>
        <taxon>Actinidiaceae</taxon>
        <taxon>Actinidia</taxon>
    </lineage>
</organism>
<sequence length="170" mass="19119">MVLILRSRESISFILLRLFRYFSSEIDETRARFMHAIASDLPMDIVSEPDETRILVSKAISRHTLRISNAHLDVAPPIPQLWTHVVDLDPSNDETPLATTDVPSSSTAPPTSVDLVVALNSKIADAIAALVTHMNVIYTNLVERIRQVYEHIDMIVERQAHDIVSIRNTL</sequence>
<reference evidence="1 2" key="1">
    <citation type="submission" date="2019-07" db="EMBL/GenBank/DDBJ databases">
        <title>De Novo Assembly of kiwifruit Actinidia rufa.</title>
        <authorList>
            <person name="Sugita-Konishi S."/>
            <person name="Sato K."/>
            <person name="Mori E."/>
            <person name="Abe Y."/>
            <person name="Kisaki G."/>
            <person name="Hamano K."/>
            <person name="Suezawa K."/>
            <person name="Otani M."/>
            <person name="Fukuda T."/>
            <person name="Manabe T."/>
            <person name="Gomi K."/>
            <person name="Tabuchi M."/>
            <person name="Akimitsu K."/>
            <person name="Kataoka I."/>
        </authorList>
    </citation>
    <scope>NUCLEOTIDE SEQUENCE [LARGE SCALE GENOMIC DNA]</scope>
    <source>
        <strain evidence="2">cv. Fuchu</strain>
    </source>
</reference>
<evidence type="ECO:0000313" key="2">
    <source>
        <dbReference type="Proteomes" id="UP000585474"/>
    </source>
</evidence>
<name>A0A7J0HDZ0_9ERIC</name>
<protein>
    <submittedName>
        <fullName evidence="1">Uncharacterized protein</fullName>
    </submittedName>
</protein>
<accession>A0A7J0HDZ0</accession>
<dbReference type="Proteomes" id="UP000585474">
    <property type="component" value="Unassembled WGS sequence"/>
</dbReference>
<comment type="caution">
    <text evidence="1">The sequence shown here is derived from an EMBL/GenBank/DDBJ whole genome shotgun (WGS) entry which is preliminary data.</text>
</comment>
<dbReference type="AlphaFoldDB" id="A0A7J0HDZ0"/>
<proteinExistence type="predicted"/>
<evidence type="ECO:0000313" key="1">
    <source>
        <dbReference type="EMBL" id="GFZ21323.1"/>
    </source>
</evidence>